<keyword evidence="3" id="KW-0804">Transcription</keyword>
<dbReference type="SMART" id="SM00419">
    <property type="entry name" value="HTH_CRP"/>
    <property type="match status" value="1"/>
</dbReference>
<organism evidence="6 7">
    <name type="scientific">Allocoleopsis franciscana PCC 7113</name>
    <dbReference type="NCBI Taxonomy" id="1173027"/>
    <lineage>
        <taxon>Bacteria</taxon>
        <taxon>Bacillati</taxon>
        <taxon>Cyanobacteriota</taxon>
        <taxon>Cyanophyceae</taxon>
        <taxon>Coleofasciculales</taxon>
        <taxon>Coleofasciculaceae</taxon>
        <taxon>Allocoleopsis</taxon>
        <taxon>Allocoleopsis franciscana</taxon>
    </lineage>
</organism>
<dbReference type="eggNOG" id="COG5000">
    <property type="taxonomic scope" value="Bacteria"/>
</dbReference>
<feature type="domain" description="PAC" evidence="4">
    <location>
        <begin position="146"/>
        <end position="198"/>
    </location>
</feature>
<dbReference type="InterPro" id="IPR012318">
    <property type="entry name" value="HTH_CRP"/>
</dbReference>
<dbReference type="STRING" id="1173027.Mic7113_4991"/>
<evidence type="ECO:0000313" key="7">
    <source>
        <dbReference type="Proteomes" id="UP000010471"/>
    </source>
</evidence>
<evidence type="ECO:0000259" key="5">
    <source>
        <dbReference type="PROSITE" id="PS51063"/>
    </source>
</evidence>
<reference evidence="6 7" key="1">
    <citation type="submission" date="2012-06" db="EMBL/GenBank/DDBJ databases">
        <title>Finished chromosome of genome of Microcoleus sp. PCC 7113.</title>
        <authorList>
            <consortium name="US DOE Joint Genome Institute"/>
            <person name="Gugger M."/>
            <person name="Coursin T."/>
            <person name="Rippka R."/>
            <person name="Tandeau De Marsac N."/>
            <person name="Huntemann M."/>
            <person name="Wei C.-L."/>
            <person name="Han J."/>
            <person name="Detter J.C."/>
            <person name="Han C."/>
            <person name="Tapia R."/>
            <person name="Chen A."/>
            <person name="Kyrpides N."/>
            <person name="Mavromatis K."/>
            <person name="Markowitz V."/>
            <person name="Szeto E."/>
            <person name="Ivanova N."/>
            <person name="Pagani I."/>
            <person name="Pati A."/>
            <person name="Goodwin L."/>
            <person name="Nordberg H.P."/>
            <person name="Cantor M.N."/>
            <person name="Hua S.X."/>
            <person name="Woyke T."/>
            <person name="Kerfeld C.A."/>
        </authorList>
    </citation>
    <scope>NUCLEOTIDE SEQUENCE [LARGE SCALE GENOMIC DNA]</scope>
    <source>
        <strain evidence="6 7">PCC 7113</strain>
    </source>
</reference>
<dbReference type="InterPro" id="IPR000700">
    <property type="entry name" value="PAS-assoc_C"/>
</dbReference>
<keyword evidence="7" id="KW-1185">Reference proteome</keyword>
<evidence type="ECO:0000256" key="2">
    <source>
        <dbReference type="ARBA" id="ARBA00023125"/>
    </source>
</evidence>
<dbReference type="Gene3D" id="3.30.450.20">
    <property type="entry name" value="PAS domain"/>
    <property type="match status" value="1"/>
</dbReference>
<dbReference type="RefSeq" id="WP_015184787.1">
    <property type="nucleotide sequence ID" value="NC_019738.1"/>
</dbReference>
<dbReference type="GO" id="GO:0003677">
    <property type="term" value="F:DNA binding"/>
    <property type="evidence" value="ECO:0007669"/>
    <property type="project" value="UniProtKB-KW"/>
</dbReference>
<evidence type="ECO:0000259" key="4">
    <source>
        <dbReference type="PROSITE" id="PS50113"/>
    </source>
</evidence>
<dbReference type="PROSITE" id="PS50113">
    <property type="entry name" value="PAC"/>
    <property type="match status" value="1"/>
</dbReference>
<dbReference type="Gene3D" id="2.60.120.10">
    <property type="entry name" value="Jelly Rolls"/>
    <property type="match status" value="1"/>
</dbReference>
<dbReference type="SMART" id="SM00091">
    <property type="entry name" value="PAS"/>
    <property type="match status" value="1"/>
</dbReference>
<dbReference type="InterPro" id="IPR036390">
    <property type="entry name" value="WH_DNA-bd_sf"/>
</dbReference>
<dbReference type="OrthoDB" id="5242211at2"/>
<sequence length="396" mass="44617">MNVEIFARQVRSLQQRLTELYQDAIAIDPQADALLPVAFKELGMASETLEVATAKLLEQTEELAIARVQAEAERQRYQDLFEFMLDAYIVSDPQGKIQEANRAAANLFNVEQEFLPNKLLVSFIPLPERPAFRCQLTQLLECHRVHECTVRMQPRNQQAFDAAVIVTPVRDVEGKLISLRWIVRNITKRHQTQLTLLNHDDELHQDHRAKHVYAKGEVIPLEPQMICLVRHGLVKLSTMSETGDEVVVGLAGPSIPFGSGMTALPTYQATALSENVQLVSVSLEEIAASPALTQALLPQISKRIRQAEYLLAIAGKRHVKDRLYYFLLWLKQEFGQTVGQGTRLSVRLTHQDLADACCTTRVTITRELSKLQQQGKIMLDSKHHIIFSSTLSKQAA</sequence>
<dbReference type="GO" id="GO:0006355">
    <property type="term" value="P:regulation of DNA-templated transcription"/>
    <property type="evidence" value="ECO:0007669"/>
    <property type="project" value="InterPro"/>
</dbReference>
<dbReference type="EMBL" id="CP003630">
    <property type="protein sequence ID" value="AFZ20652.1"/>
    <property type="molecule type" value="Genomic_DNA"/>
</dbReference>
<dbReference type="InterPro" id="IPR035965">
    <property type="entry name" value="PAS-like_dom_sf"/>
</dbReference>
<dbReference type="Pfam" id="PF13545">
    <property type="entry name" value="HTH_Crp_2"/>
    <property type="match status" value="1"/>
</dbReference>
<dbReference type="PROSITE" id="PS51063">
    <property type="entry name" value="HTH_CRP_2"/>
    <property type="match status" value="1"/>
</dbReference>
<keyword evidence="1" id="KW-0805">Transcription regulation</keyword>
<dbReference type="InterPro" id="IPR013656">
    <property type="entry name" value="PAS_4"/>
</dbReference>
<dbReference type="SUPFAM" id="SSF46785">
    <property type="entry name" value="Winged helix' DNA-binding domain"/>
    <property type="match status" value="1"/>
</dbReference>
<dbReference type="Proteomes" id="UP000010471">
    <property type="component" value="Chromosome"/>
</dbReference>
<dbReference type="CDD" id="cd00130">
    <property type="entry name" value="PAS"/>
    <property type="match status" value="1"/>
</dbReference>
<name>K9WMA5_9CYAN</name>
<dbReference type="SUPFAM" id="SSF55785">
    <property type="entry name" value="PYP-like sensor domain (PAS domain)"/>
    <property type="match status" value="1"/>
</dbReference>
<dbReference type="Pfam" id="PF08448">
    <property type="entry name" value="PAS_4"/>
    <property type="match status" value="1"/>
</dbReference>
<dbReference type="SUPFAM" id="SSF51206">
    <property type="entry name" value="cAMP-binding domain-like"/>
    <property type="match status" value="1"/>
</dbReference>
<dbReference type="KEGG" id="mic:Mic7113_4991"/>
<proteinExistence type="predicted"/>
<protein>
    <submittedName>
        <fullName evidence="6">PAS domain S-box</fullName>
    </submittedName>
</protein>
<dbReference type="eggNOG" id="COG0664">
    <property type="taxonomic scope" value="Bacteria"/>
</dbReference>
<feature type="domain" description="HTH crp-type" evidence="5">
    <location>
        <begin position="317"/>
        <end position="390"/>
    </location>
</feature>
<dbReference type="HOGENOM" id="CLU_692337_0_0_3"/>
<evidence type="ECO:0000256" key="1">
    <source>
        <dbReference type="ARBA" id="ARBA00023015"/>
    </source>
</evidence>
<keyword evidence="2" id="KW-0238">DNA-binding</keyword>
<dbReference type="CDD" id="cd00092">
    <property type="entry name" value="HTH_CRP"/>
    <property type="match status" value="1"/>
</dbReference>
<dbReference type="InterPro" id="IPR000014">
    <property type="entry name" value="PAS"/>
</dbReference>
<dbReference type="AlphaFoldDB" id="K9WMA5"/>
<dbReference type="InterPro" id="IPR018490">
    <property type="entry name" value="cNMP-bd_dom_sf"/>
</dbReference>
<evidence type="ECO:0000313" key="6">
    <source>
        <dbReference type="EMBL" id="AFZ20652.1"/>
    </source>
</evidence>
<accession>K9WMA5</accession>
<evidence type="ECO:0000256" key="3">
    <source>
        <dbReference type="ARBA" id="ARBA00023163"/>
    </source>
</evidence>
<dbReference type="NCBIfam" id="TIGR00229">
    <property type="entry name" value="sensory_box"/>
    <property type="match status" value="1"/>
</dbReference>
<gene>
    <name evidence="6" type="ORF">Mic7113_4991</name>
</gene>
<dbReference type="InterPro" id="IPR014710">
    <property type="entry name" value="RmlC-like_jellyroll"/>
</dbReference>